<keyword evidence="1" id="KW-0472">Membrane</keyword>
<keyword evidence="3" id="KW-1185">Reference proteome</keyword>
<keyword evidence="1" id="KW-1133">Transmembrane helix</keyword>
<evidence type="ECO:0000313" key="2">
    <source>
        <dbReference type="EMBL" id="TPE53080.1"/>
    </source>
</evidence>
<comment type="caution">
    <text evidence="2">The sequence shown here is derived from an EMBL/GenBank/DDBJ whole genome shotgun (WGS) entry which is preliminary data.</text>
</comment>
<keyword evidence="1" id="KW-0812">Transmembrane</keyword>
<reference evidence="2 3" key="1">
    <citation type="submission" date="2019-06" db="EMBL/GenBank/DDBJ databases">
        <title>A novel bacterium of genus Amaricoccus, isolated from marine sediment.</title>
        <authorList>
            <person name="Huang H."/>
            <person name="Mo K."/>
            <person name="Hu Y."/>
        </authorList>
    </citation>
    <scope>NUCLEOTIDE SEQUENCE [LARGE SCALE GENOMIC DNA]</scope>
    <source>
        <strain evidence="2 3">HB172011</strain>
    </source>
</reference>
<protein>
    <submittedName>
        <fullName evidence="2">Uncharacterized protein</fullName>
    </submittedName>
</protein>
<accession>A0A501WXA3</accession>
<proteinExistence type="predicted"/>
<name>A0A501WXA3_9RHOB</name>
<dbReference type="AlphaFoldDB" id="A0A501WXA3"/>
<evidence type="ECO:0000313" key="3">
    <source>
        <dbReference type="Proteomes" id="UP000319255"/>
    </source>
</evidence>
<sequence>MRAAIPLVIVGNIGFMLVLARGLKGLLADYGYVGMALGTVAVIVGCFSLAMLADSRVKDMREMLDRIERKHRVNLWDERARLNR</sequence>
<gene>
    <name evidence="2" type="ORF">FJM51_03390</name>
</gene>
<feature type="transmembrane region" description="Helical" evidence="1">
    <location>
        <begin position="30"/>
        <end position="53"/>
    </location>
</feature>
<dbReference type="EMBL" id="VFRP01000002">
    <property type="protein sequence ID" value="TPE53080.1"/>
    <property type="molecule type" value="Genomic_DNA"/>
</dbReference>
<dbReference type="RefSeq" id="WP_140452701.1">
    <property type="nucleotide sequence ID" value="NZ_VFRP01000002.1"/>
</dbReference>
<organism evidence="2 3">
    <name type="scientific">Amaricoccus solimangrovi</name>
    <dbReference type="NCBI Taxonomy" id="2589815"/>
    <lineage>
        <taxon>Bacteria</taxon>
        <taxon>Pseudomonadati</taxon>
        <taxon>Pseudomonadota</taxon>
        <taxon>Alphaproteobacteria</taxon>
        <taxon>Rhodobacterales</taxon>
        <taxon>Paracoccaceae</taxon>
        <taxon>Amaricoccus</taxon>
    </lineage>
</organism>
<dbReference type="Proteomes" id="UP000319255">
    <property type="component" value="Unassembled WGS sequence"/>
</dbReference>
<evidence type="ECO:0000256" key="1">
    <source>
        <dbReference type="SAM" id="Phobius"/>
    </source>
</evidence>